<organism evidence="1 2">
    <name type="scientific">Staurois parvus</name>
    <dbReference type="NCBI Taxonomy" id="386267"/>
    <lineage>
        <taxon>Eukaryota</taxon>
        <taxon>Metazoa</taxon>
        <taxon>Chordata</taxon>
        <taxon>Craniata</taxon>
        <taxon>Vertebrata</taxon>
        <taxon>Euteleostomi</taxon>
        <taxon>Amphibia</taxon>
        <taxon>Batrachia</taxon>
        <taxon>Anura</taxon>
        <taxon>Neobatrachia</taxon>
        <taxon>Ranoidea</taxon>
        <taxon>Ranidae</taxon>
        <taxon>Staurois</taxon>
    </lineage>
</organism>
<dbReference type="Proteomes" id="UP001162483">
    <property type="component" value="Unassembled WGS sequence"/>
</dbReference>
<evidence type="ECO:0000313" key="1">
    <source>
        <dbReference type="EMBL" id="CAI9571996.1"/>
    </source>
</evidence>
<accession>A0ABN9DLE3</accession>
<evidence type="ECO:0000313" key="2">
    <source>
        <dbReference type="Proteomes" id="UP001162483"/>
    </source>
</evidence>
<dbReference type="EMBL" id="CATNWA010014455">
    <property type="protein sequence ID" value="CAI9571996.1"/>
    <property type="molecule type" value="Genomic_DNA"/>
</dbReference>
<keyword evidence="2" id="KW-1185">Reference proteome</keyword>
<name>A0ABN9DLE3_9NEOB</name>
<sequence>MKGSLDGHYQCQSAPPISASQCHLSVSYMSAAFCASSVQLINATYQCLPVHISAHLS</sequence>
<reference evidence="1" key="1">
    <citation type="submission" date="2023-05" db="EMBL/GenBank/DDBJ databases">
        <authorList>
            <person name="Stuckert A."/>
        </authorList>
    </citation>
    <scope>NUCLEOTIDE SEQUENCE</scope>
</reference>
<proteinExistence type="predicted"/>
<protein>
    <submittedName>
        <fullName evidence="1">Uncharacterized protein</fullName>
    </submittedName>
</protein>
<gene>
    <name evidence="1" type="ORF">SPARVUS_LOCUS7365580</name>
</gene>
<comment type="caution">
    <text evidence="1">The sequence shown here is derived from an EMBL/GenBank/DDBJ whole genome shotgun (WGS) entry which is preliminary data.</text>
</comment>
<feature type="non-terminal residue" evidence="1">
    <location>
        <position position="57"/>
    </location>
</feature>